<dbReference type="EMBL" id="LR798423">
    <property type="protein sequence ID" value="CAB5230809.1"/>
    <property type="molecule type" value="Genomic_DNA"/>
</dbReference>
<gene>
    <name evidence="6" type="ORF">UFOVP1031_54</name>
    <name evidence="7" type="ORF">UFOVP1172_81</name>
    <name evidence="8" type="ORF">UFOVP1240_143</name>
    <name evidence="9" type="ORF">UFOVP1486_43</name>
    <name evidence="11" type="ORF">UFOVP1578_126</name>
    <name evidence="10" type="ORF">UFOVP1630_118</name>
    <name evidence="1" type="ORF">UFOVP288_3</name>
    <name evidence="2" type="ORF">UFOVP483_36</name>
    <name evidence="3" type="ORF">UFOVP573_112</name>
    <name evidence="4" type="ORF">UFOVP769_3</name>
    <name evidence="5" type="ORF">UFOVP962_128</name>
</gene>
<dbReference type="EMBL" id="LR796548">
    <property type="protein sequence ID" value="CAB4151019.1"/>
    <property type="molecule type" value="Genomic_DNA"/>
</dbReference>
<accession>A0A6J5SY32</accession>
<dbReference type="EMBL" id="LR797434">
    <property type="protein sequence ID" value="CAB4216013.1"/>
    <property type="molecule type" value="Genomic_DNA"/>
</dbReference>
<evidence type="ECO:0000313" key="11">
    <source>
        <dbReference type="EMBL" id="CAB5230809.1"/>
    </source>
</evidence>
<evidence type="ECO:0000313" key="10">
    <source>
        <dbReference type="EMBL" id="CAB4220189.1"/>
    </source>
</evidence>
<dbReference type="EMBL" id="LR797180">
    <property type="protein sequence ID" value="CAB4192067.1"/>
    <property type="molecule type" value="Genomic_DNA"/>
</dbReference>
<evidence type="ECO:0000313" key="4">
    <source>
        <dbReference type="EMBL" id="CAB4160562.1"/>
    </source>
</evidence>
<evidence type="ECO:0000313" key="9">
    <source>
        <dbReference type="EMBL" id="CAB4216013.1"/>
    </source>
</evidence>
<name>A0A6J5SY32_9CAUD</name>
<evidence type="ECO:0000313" key="3">
    <source>
        <dbReference type="EMBL" id="CAB4151019.1"/>
    </source>
</evidence>
<reference evidence="10" key="1">
    <citation type="submission" date="2020-05" db="EMBL/GenBank/DDBJ databases">
        <authorList>
            <person name="Chiriac C."/>
            <person name="Salcher M."/>
            <person name="Ghai R."/>
            <person name="Kavagutti S V."/>
        </authorList>
    </citation>
    <scope>NUCLEOTIDE SEQUENCE</scope>
</reference>
<evidence type="ECO:0000313" key="2">
    <source>
        <dbReference type="EMBL" id="CAB4146074.1"/>
    </source>
</evidence>
<dbReference type="EMBL" id="LR797492">
    <property type="protein sequence ID" value="CAB4220189.1"/>
    <property type="molecule type" value="Genomic_DNA"/>
</dbReference>
<dbReference type="EMBL" id="LR797130">
    <property type="protein sequence ID" value="CAB4188743.1"/>
    <property type="molecule type" value="Genomic_DNA"/>
</dbReference>
<evidence type="ECO:0000313" key="7">
    <source>
        <dbReference type="EMBL" id="CAB4188743.1"/>
    </source>
</evidence>
<evidence type="ECO:0000313" key="8">
    <source>
        <dbReference type="EMBL" id="CAB4192067.1"/>
    </source>
</evidence>
<dbReference type="EMBL" id="LR796461">
    <property type="protein sequence ID" value="CAB4146074.1"/>
    <property type="molecule type" value="Genomic_DNA"/>
</dbReference>
<evidence type="ECO:0000313" key="6">
    <source>
        <dbReference type="EMBL" id="CAB4179293.1"/>
    </source>
</evidence>
<dbReference type="EMBL" id="LR796709">
    <property type="protein sequence ID" value="CAB4160562.1"/>
    <property type="molecule type" value="Genomic_DNA"/>
</dbReference>
<organism evidence="10">
    <name type="scientific">uncultured Caudovirales phage</name>
    <dbReference type="NCBI Taxonomy" id="2100421"/>
    <lineage>
        <taxon>Viruses</taxon>
        <taxon>Duplodnaviria</taxon>
        <taxon>Heunggongvirae</taxon>
        <taxon>Uroviricota</taxon>
        <taxon>Caudoviricetes</taxon>
        <taxon>Peduoviridae</taxon>
        <taxon>Maltschvirus</taxon>
        <taxon>Maltschvirus maltsch</taxon>
    </lineage>
</organism>
<protein>
    <submittedName>
        <fullName evidence="10">Uncharacterized protein</fullName>
    </submittedName>
</protein>
<evidence type="ECO:0000313" key="5">
    <source>
        <dbReference type="EMBL" id="CAB4175171.1"/>
    </source>
</evidence>
<dbReference type="EMBL" id="LR796305">
    <property type="protein sequence ID" value="CAB4135601.1"/>
    <property type="molecule type" value="Genomic_DNA"/>
</dbReference>
<dbReference type="EMBL" id="LR796980">
    <property type="protein sequence ID" value="CAB4179293.1"/>
    <property type="molecule type" value="Genomic_DNA"/>
</dbReference>
<sequence length="72" mass="7473">MGQGGGLLSTLLNENNKKMLASWARSFIGAGLAVYMTGNHDLKAVGTAGVAALAPVLMRWLNPNDAAFGRGK</sequence>
<proteinExistence type="predicted"/>
<evidence type="ECO:0000313" key="1">
    <source>
        <dbReference type="EMBL" id="CAB4135601.1"/>
    </source>
</evidence>
<dbReference type="EMBL" id="LR796917">
    <property type="protein sequence ID" value="CAB4175171.1"/>
    <property type="molecule type" value="Genomic_DNA"/>
</dbReference>